<feature type="region of interest" description="Disordered" evidence="1">
    <location>
        <begin position="128"/>
        <end position="150"/>
    </location>
</feature>
<comment type="caution">
    <text evidence="2">The sequence shown here is derived from an EMBL/GenBank/DDBJ whole genome shotgun (WGS) entry which is preliminary data.</text>
</comment>
<accession>A0ABR2I222</accession>
<keyword evidence="3" id="KW-1185">Reference proteome</keyword>
<organism evidence="2 3">
    <name type="scientific">Apiospora arundinis</name>
    <dbReference type="NCBI Taxonomy" id="335852"/>
    <lineage>
        <taxon>Eukaryota</taxon>
        <taxon>Fungi</taxon>
        <taxon>Dikarya</taxon>
        <taxon>Ascomycota</taxon>
        <taxon>Pezizomycotina</taxon>
        <taxon>Sordariomycetes</taxon>
        <taxon>Xylariomycetidae</taxon>
        <taxon>Amphisphaeriales</taxon>
        <taxon>Apiosporaceae</taxon>
        <taxon>Apiospora</taxon>
    </lineage>
</organism>
<reference evidence="2 3" key="1">
    <citation type="journal article" date="2024" name="IMA Fungus">
        <title>Apiospora arundinis, a panoply of carbohydrate-active enzymes and secondary metabolites.</title>
        <authorList>
            <person name="Sorensen T."/>
            <person name="Petersen C."/>
            <person name="Muurmann A.T."/>
            <person name="Christiansen J.V."/>
            <person name="Brundto M.L."/>
            <person name="Overgaard C.K."/>
            <person name="Boysen A.T."/>
            <person name="Wollenberg R.D."/>
            <person name="Larsen T.O."/>
            <person name="Sorensen J.L."/>
            <person name="Nielsen K.L."/>
            <person name="Sondergaard T.E."/>
        </authorList>
    </citation>
    <scope>NUCLEOTIDE SEQUENCE [LARGE SCALE GENOMIC DNA]</scope>
    <source>
        <strain evidence="2 3">AAU 773</strain>
    </source>
</reference>
<proteinExistence type="predicted"/>
<dbReference type="EMBL" id="JAPCWZ010000007">
    <property type="protein sequence ID" value="KAK8856067.1"/>
    <property type="molecule type" value="Genomic_DNA"/>
</dbReference>
<protein>
    <submittedName>
        <fullName evidence="2">Uncharacterized protein</fullName>
    </submittedName>
</protein>
<evidence type="ECO:0000256" key="1">
    <source>
        <dbReference type="SAM" id="MobiDB-lite"/>
    </source>
</evidence>
<dbReference type="Proteomes" id="UP001390339">
    <property type="component" value="Unassembled WGS sequence"/>
</dbReference>
<evidence type="ECO:0000313" key="2">
    <source>
        <dbReference type="EMBL" id="KAK8856067.1"/>
    </source>
</evidence>
<gene>
    <name evidence="2" type="ORF">PGQ11_011979</name>
</gene>
<evidence type="ECO:0000313" key="3">
    <source>
        <dbReference type="Proteomes" id="UP001390339"/>
    </source>
</evidence>
<sequence>MISLPRTTEYLSFDFDLAQVPDLIRLPPDVLALVLALEAYAVPHVVALARHDLGRVPDLRGRVAVVGRVEGDGEIVVNGACALDDGRLRVARLGHAALAWPRDVVAGATAAASGALVEGEFVGGGLAQEQAGGDRQGDEGRPGLSEQHCV</sequence>
<name>A0ABR2I222_9PEZI</name>